<keyword evidence="4" id="KW-0408">Iron</keyword>
<name>A0A1H1LVT0_9MICO</name>
<feature type="binding site" evidence="4">
    <location>
        <position position="238"/>
    </location>
    <ligand>
        <name>Fe cation</name>
        <dbReference type="ChEBI" id="CHEBI:24875"/>
    </ligand>
</feature>
<evidence type="ECO:0000256" key="2">
    <source>
        <dbReference type="ARBA" id="ARBA00022496"/>
    </source>
</evidence>
<dbReference type="SUPFAM" id="SSF53850">
    <property type="entry name" value="Periplasmic binding protein-like II"/>
    <property type="match status" value="1"/>
</dbReference>
<organism evidence="6 7">
    <name type="scientific">Agrococcus carbonis</name>
    <dbReference type="NCBI Taxonomy" id="684552"/>
    <lineage>
        <taxon>Bacteria</taxon>
        <taxon>Bacillati</taxon>
        <taxon>Actinomycetota</taxon>
        <taxon>Actinomycetes</taxon>
        <taxon>Micrococcales</taxon>
        <taxon>Microbacteriaceae</taxon>
        <taxon>Agrococcus</taxon>
    </lineage>
</organism>
<keyword evidence="2" id="KW-0813">Transport</keyword>
<dbReference type="AlphaFoldDB" id="A0A1H1LVT0"/>
<protein>
    <submittedName>
        <fullName evidence="6">Iron(III) transport system substrate-binding protein</fullName>
    </submittedName>
</protein>
<comment type="similarity">
    <text evidence="1">Belongs to the bacterial solute-binding protein 1 family.</text>
</comment>
<evidence type="ECO:0000256" key="5">
    <source>
        <dbReference type="SAM" id="SignalP"/>
    </source>
</evidence>
<evidence type="ECO:0000313" key="6">
    <source>
        <dbReference type="EMBL" id="SDR78748.1"/>
    </source>
</evidence>
<dbReference type="Proteomes" id="UP000199649">
    <property type="component" value="Chromosome I"/>
</dbReference>
<keyword evidence="3 5" id="KW-0732">Signal</keyword>
<keyword evidence="7" id="KW-1185">Reference proteome</keyword>
<dbReference type="PIRSF" id="PIRSF002825">
    <property type="entry name" value="CfbpA"/>
    <property type="match status" value="1"/>
</dbReference>
<dbReference type="PANTHER" id="PTHR30006:SF15">
    <property type="entry name" value="IRON-UTILIZATION PERIPLASMIC PROTEIN"/>
    <property type="match status" value="1"/>
</dbReference>
<dbReference type="GO" id="GO:0030288">
    <property type="term" value="C:outer membrane-bounded periplasmic space"/>
    <property type="evidence" value="ECO:0007669"/>
    <property type="project" value="TreeGrafter"/>
</dbReference>
<evidence type="ECO:0000313" key="7">
    <source>
        <dbReference type="Proteomes" id="UP000199649"/>
    </source>
</evidence>
<evidence type="ECO:0000256" key="1">
    <source>
        <dbReference type="ARBA" id="ARBA00008520"/>
    </source>
</evidence>
<proteinExistence type="inferred from homology"/>
<dbReference type="GO" id="GO:0006826">
    <property type="term" value="P:iron ion transport"/>
    <property type="evidence" value="ECO:0007669"/>
    <property type="project" value="UniProtKB-KW"/>
</dbReference>
<dbReference type="PANTHER" id="PTHR30006">
    <property type="entry name" value="THIAMINE-BINDING PERIPLASMIC PROTEIN-RELATED"/>
    <property type="match status" value="1"/>
</dbReference>
<keyword evidence="4" id="KW-0479">Metal-binding</keyword>
<dbReference type="GO" id="GO:0046872">
    <property type="term" value="F:metal ion binding"/>
    <property type="evidence" value="ECO:0007669"/>
    <property type="project" value="UniProtKB-KW"/>
</dbReference>
<keyword evidence="2" id="KW-0410">Iron transport</keyword>
<evidence type="ECO:0000256" key="3">
    <source>
        <dbReference type="ARBA" id="ARBA00022729"/>
    </source>
</evidence>
<dbReference type="InterPro" id="IPR026045">
    <property type="entry name" value="Ferric-bd"/>
</dbReference>
<feature type="signal peptide" evidence="5">
    <location>
        <begin position="1"/>
        <end position="27"/>
    </location>
</feature>
<dbReference type="EMBL" id="LT629734">
    <property type="protein sequence ID" value="SDR78748.1"/>
    <property type="molecule type" value="Genomic_DNA"/>
</dbReference>
<dbReference type="Gene3D" id="3.40.190.10">
    <property type="entry name" value="Periplasmic binding protein-like II"/>
    <property type="match status" value="2"/>
</dbReference>
<evidence type="ECO:0000256" key="4">
    <source>
        <dbReference type="PIRSR" id="PIRSR002825-1"/>
    </source>
</evidence>
<feature type="binding site" evidence="4">
    <location>
        <position position="237"/>
    </location>
    <ligand>
        <name>Fe cation</name>
        <dbReference type="ChEBI" id="CHEBI:24875"/>
    </ligand>
</feature>
<sequence length="350" mass="36416">MHRPFSRAAAPAAAVALAVLLAGCTSAAPETSETEGASSAADGTFTLYAGRSEDLVEPLIAAFEEESGIDVEVRYASSTELEALLLEEGDRSPADVFWSQDAGSLGAVSAAGMFAPLPEEITGLVPAEFTSSDGSWVGVTGRARVIAYDSEDVDASEVPTEIAALTDPAYAGRVAFAPGNASFQSFVTAMRVLEGEEAADAWVAAMADNEPILTESNGQTLDLVQSGEADFGLINHYYWFEDANELGAEDMRAQLQFLPGDPGGIVNVTGAGLLAGAAGDEDALAFIEHLVSPEAQEYFVTETFEYPLVDGVEAAPELPAIDSLAIEGLDLADLASLAETQAMLAEHGLL</sequence>
<dbReference type="OrthoDB" id="9769567at2"/>
<dbReference type="Pfam" id="PF13343">
    <property type="entry name" value="SBP_bac_6"/>
    <property type="match status" value="1"/>
</dbReference>
<dbReference type="PROSITE" id="PS51257">
    <property type="entry name" value="PROKAR_LIPOPROTEIN"/>
    <property type="match status" value="1"/>
</dbReference>
<keyword evidence="2" id="KW-0406">Ion transport</keyword>
<dbReference type="STRING" id="684552.SAMN04489719_0770"/>
<gene>
    <name evidence="6" type="ORF">SAMN04489719_0770</name>
</gene>
<accession>A0A1H1LVT0</accession>
<reference evidence="7" key="1">
    <citation type="submission" date="2016-10" db="EMBL/GenBank/DDBJ databases">
        <authorList>
            <person name="Varghese N."/>
            <person name="Submissions S."/>
        </authorList>
    </citation>
    <scope>NUCLEOTIDE SEQUENCE [LARGE SCALE GENOMIC DNA]</scope>
    <source>
        <strain evidence="7">DSM 22965</strain>
    </source>
</reference>
<dbReference type="RefSeq" id="WP_092665798.1">
    <property type="nucleotide sequence ID" value="NZ_LT629734.1"/>
</dbReference>
<feature type="chain" id="PRO_5009253801" evidence="5">
    <location>
        <begin position="28"/>
        <end position="350"/>
    </location>
</feature>